<dbReference type="SUPFAM" id="SSF51905">
    <property type="entry name" value="FAD/NAD(P)-binding domain"/>
    <property type="match status" value="1"/>
</dbReference>
<feature type="non-terminal residue" evidence="2">
    <location>
        <position position="82"/>
    </location>
</feature>
<dbReference type="InterPro" id="IPR036188">
    <property type="entry name" value="FAD/NAD-bd_sf"/>
</dbReference>
<evidence type="ECO:0000259" key="1">
    <source>
        <dbReference type="Pfam" id="PF01266"/>
    </source>
</evidence>
<evidence type="ECO:0000313" key="2">
    <source>
        <dbReference type="EMBL" id="SVB76598.1"/>
    </source>
</evidence>
<dbReference type="PANTHER" id="PTHR13847">
    <property type="entry name" value="SARCOSINE DEHYDROGENASE-RELATED"/>
    <property type="match status" value="1"/>
</dbReference>
<dbReference type="Pfam" id="PF01266">
    <property type="entry name" value="DAO"/>
    <property type="match status" value="1"/>
</dbReference>
<dbReference type="EMBL" id="UINC01056497">
    <property type="protein sequence ID" value="SVB76598.1"/>
    <property type="molecule type" value="Genomic_DNA"/>
</dbReference>
<dbReference type="GO" id="GO:0005737">
    <property type="term" value="C:cytoplasm"/>
    <property type="evidence" value="ECO:0007669"/>
    <property type="project" value="TreeGrafter"/>
</dbReference>
<sequence>MIRSHPPRVVVIGAGIVGRSTAYYLTHAGATVTLVDRDDDPSPTSRASLGVLTHAHGGDDALSRFYRASHALHEPLSEKLHE</sequence>
<feature type="domain" description="FAD dependent oxidoreductase" evidence="1">
    <location>
        <begin position="8"/>
        <end position="80"/>
    </location>
</feature>
<protein>
    <recommendedName>
        <fullName evidence="1">FAD dependent oxidoreductase domain-containing protein</fullName>
    </recommendedName>
</protein>
<accession>A0A382GN99</accession>
<reference evidence="2" key="1">
    <citation type="submission" date="2018-05" db="EMBL/GenBank/DDBJ databases">
        <authorList>
            <person name="Lanie J.A."/>
            <person name="Ng W.-L."/>
            <person name="Kazmierczak K.M."/>
            <person name="Andrzejewski T.M."/>
            <person name="Davidsen T.M."/>
            <person name="Wayne K.J."/>
            <person name="Tettelin H."/>
            <person name="Glass J.I."/>
            <person name="Rusch D."/>
            <person name="Podicherti R."/>
            <person name="Tsui H.-C.T."/>
            <person name="Winkler M.E."/>
        </authorList>
    </citation>
    <scope>NUCLEOTIDE SEQUENCE</scope>
</reference>
<gene>
    <name evidence="2" type="ORF">METZ01_LOCUS229452</name>
</gene>
<organism evidence="2">
    <name type="scientific">marine metagenome</name>
    <dbReference type="NCBI Taxonomy" id="408172"/>
    <lineage>
        <taxon>unclassified sequences</taxon>
        <taxon>metagenomes</taxon>
        <taxon>ecological metagenomes</taxon>
    </lineage>
</organism>
<dbReference type="Gene3D" id="3.50.50.60">
    <property type="entry name" value="FAD/NAD(P)-binding domain"/>
    <property type="match status" value="1"/>
</dbReference>
<dbReference type="AlphaFoldDB" id="A0A382GN99"/>
<proteinExistence type="predicted"/>
<dbReference type="InterPro" id="IPR006076">
    <property type="entry name" value="FAD-dep_OxRdtase"/>
</dbReference>
<name>A0A382GN99_9ZZZZ</name>